<dbReference type="PANTHER" id="PTHR40094">
    <property type="entry name" value="ALPHA-2-MACROGLOBULIN HOMOLOG"/>
    <property type="match status" value="1"/>
</dbReference>
<protein>
    <submittedName>
        <fullName evidence="4">TonB-dependent receptor plug</fullName>
    </submittedName>
</protein>
<dbReference type="eggNOG" id="COG1629">
    <property type="taxonomic scope" value="Bacteria"/>
</dbReference>
<keyword evidence="1" id="KW-1134">Transmembrane beta strand</keyword>
<keyword evidence="2" id="KW-0732">Signal</keyword>
<dbReference type="InterPro" id="IPR008930">
    <property type="entry name" value="Terpenoid_cyclase/PrenylTrfase"/>
</dbReference>
<dbReference type="SMART" id="SM01360">
    <property type="entry name" value="A2M"/>
    <property type="match status" value="1"/>
</dbReference>
<comment type="similarity">
    <text evidence="1">Belongs to the TonB-dependent receptor family.</text>
</comment>
<evidence type="ECO:0000256" key="2">
    <source>
        <dbReference type="SAM" id="SignalP"/>
    </source>
</evidence>
<dbReference type="InterPro" id="IPR051802">
    <property type="entry name" value="YfhM-like"/>
</dbReference>
<dbReference type="EMBL" id="CP001681">
    <property type="protein sequence ID" value="ACU05395.1"/>
    <property type="molecule type" value="Genomic_DNA"/>
</dbReference>
<dbReference type="PROSITE" id="PS52016">
    <property type="entry name" value="TONB_DEPENDENT_REC_3"/>
    <property type="match status" value="1"/>
</dbReference>
<dbReference type="Pfam" id="PF17973">
    <property type="entry name" value="bMG10"/>
    <property type="match status" value="1"/>
</dbReference>
<dbReference type="InterPro" id="IPR039426">
    <property type="entry name" value="TonB-dep_rcpt-like"/>
</dbReference>
<dbReference type="Gene3D" id="2.20.130.20">
    <property type="match status" value="1"/>
</dbReference>
<dbReference type="RefSeq" id="WP_015809004.1">
    <property type="nucleotide sequence ID" value="NC_013061.1"/>
</dbReference>
<dbReference type="SUPFAM" id="SSF56935">
    <property type="entry name" value="Porins"/>
    <property type="match status" value="1"/>
</dbReference>
<reference evidence="4 5" key="1">
    <citation type="journal article" date="2009" name="Stand. Genomic Sci.">
        <title>Complete genome sequence of Pedobacter heparinus type strain (HIM 762-3).</title>
        <authorList>
            <person name="Han C."/>
            <person name="Spring S."/>
            <person name="Lapidus A."/>
            <person name="Del Rio T.G."/>
            <person name="Tice H."/>
            <person name="Copeland A."/>
            <person name="Cheng J.F."/>
            <person name="Lucas S."/>
            <person name="Chen F."/>
            <person name="Nolan M."/>
            <person name="Bruce D."/>
            <person name="Goodwin L."/>
            <person name="Pitluck S."/>
            <person name="Ivanova N."/>
            <person name="Mavromatis K."/>
            <person name="Mikhailova N."/>
            <person name="Pati A."/>
            <person name="Chen A."/>
            <person name="Palaniappan K."/>
            <person name="Land M."/>
            <person name="Hauser L."/>
            <person name="Chang Y.J."/>
            <person name="Jeffries C.C."/>
            <person name="Saunders E."/>
            <person name="Chertkov O."/>
            <person name="Brettin T."/>
            <person name="Goker M."/>
            <person name="Rohde M."/>
            <person name="Bristow J."/>
            <person name="Eisen J.A."/>
            <person name="Markowitz V."/>
            <person name="Hugenholtz P."/>
            <person name="Kyrpides N.C."/>
            <person name="Klenk H.P."/>
            <person name="Detter J.C."/>
        </authorList>
    </citation>
    <scope>NUCLEOTIDE SEQUENCE [LARGE SCALE GENOMIC DNA]</scope>
    <source>
        <strain evidence="5">ATCC 13125 / DSM 2366 / CIP 104194 / JCM 7457 / NBRC 12017 / NCIMB 9290 / NRRL B-14731 / HIM 762-3</strain>
    </source>
</reference>
<dbReference type="SUPFAM" id="SSF49464">
    <property type="entry name" value="Carboxypeptidase regulatory domain-like"/>
    <property type="match status" value="1"/>
</dbReference>
<dbReference type="InterPro" id="IPR023997">
    <property type="entry name" value="TonB-dep_OMP_SusC/RagA_CS"/>
</dbReference>
<dbReference type="GO" id="GO:0004866">
    <property type="term" value="F:endopeptidase inhibitor activity"/>
    <property type="evidence" value="ECO:0007669"/>
    <property type="project" value="InterPro"/>
</dbReference>
<feature type="signal peptide" evidence="2">
    <location>
        <begin position="1"/>
        <end position="20"/>
    </location>
</feature>
<dbReference type="Gene3D" id="2.170.130.10">
    <property type="entry name" value="TonB-dependent receptor, plug domain"/>
    <property type="match status" value="1"/>
</dbReference>
<dbReference type="Pfam" id="PF00207">
    <property type="entry name" value="A2M"/>
    <property type="match status" value="1"/>
</dbReference>
<keyword evidence="1" id="KW-0813">Transport</keyword>
<accession>C6Y3H0</accession>
<dbReference type="OrthoDB" id="9767116at2"/>
<evidence type="ECO:0000313" key="5">
    <source>
        <dbReference type="Proteomes" id="UP000000852"/>
    </source>
</evidence>
<evidence type="ECO:0000256" key="1">
    <source>
        <dbReference type="PROSITE-ProRule" id="PRU01360"/>
    </source>
</evidence>
<dbReference type="InterPro" id="IPR001599">
    <property type="entry name" value="Macroglobln_a2"/>
</dbReference>
<keyword evidence="1" id="KW-0472">Membrane</keyword>
<dbReference type="Proteomes" id="UP000000852">
    <property type="component" value="Chromosome"/>
</dbReference>
<dbReference type="KEGG" id="phe:Phep_3200"/>
<dbReference type="HOGENOM" id="CLU_236658_0_0_10"/>
<dbReference type="STRING" id="485917.Phep_3200"/>
<dbReference type="InterPro" id="IPR041246">
    <property type="entry name" value="Bact_MG10"/>
</dbReference>
<keyword evidence="1" id="KW-0998">Cell outer membrane</keyword>
<dbReference type="Gene3D" id="2.60.40.1120">
    <property type="entry name" value="Carboxypeptidase-like, regulatory domain"/>
    <property type="match status" value="1"/>
</dbReference>
<sequence>MKHLLRSILIVALAFNFSFAQKRLTVSSQSGPYTFIYKLTDQEAFNIASKTKSIINDSFFHTLVDTFYNANNKPYTRKLPYGNYLYVRAVKNELFYRLGPENNVNLQFINNRKDFQFSLTDLKGNLIKDATVRVGRGRSIKFNEQAGLYSTGSVAKLAVITVKYNGVSNYFTYDEEEKERPYRSYNNPSFFKKLFNPKRYSRNQYGKVEKPKYTGYMVFNKPMYKPLDSVKFKTYLVTATGKSIQNKPLRVILDKDFKGEGILLTTLKPYRDGGYTYSFALTDSLQLKLDRNYRIVLKEQQGKEWKMVYQGNFRYEDYELKSVNFMVRSDREEHSPGSPVTLFMKARDENELAVPDGRVEVVVRTNNASVFYDRKVFVKDTLWKTNVVLDPVGETRLMLPDSIFPKADLSFSAHFTFLNSNNERRTASKSLKCLVKDRSIKFEFQKDSLRLDYLVKGKSVRQEAVISMDYPYGEATDSIKIMLPATIKMNYRGSDYAVKMADGYRQTIYLEHLKPAISVSAVQSKDSLAVSVSNEHKVPFWYSIFSGNKVLLKGYTTRLDTLIKHSSVKAAHVKLNYIWDEEEQSTETSAFYRPHILNVKLLAPEVVYPGQTVNMQVKVTDQNNLPVAATDVTAYAYTSKFKNGYRVNLPYFGKSFFARKLNQKFAAEDLSLSGQLPLDWEKWGRELNLDTIEYYKFSRTKDLYAIMENGDGSDSAIVAPFVIRNGNIEPVHVLYIDDRPVYFSQASQLQRYAFSVTPGRHNIRMRTAWYTVSLDDFELPKGKKTILSVAADLQNTKAKVSTAPYTMTSQEAAFLTDYMLRIENNFGGEKAILTAGNTEHLLNLPDVSANAGMQQRWQEGLTPVNQGNTLLVGPFAENLLEFKSGGLNQNFLKEPGYTYTFLPGLLKQKSYTSPYGFNTSLNTTTGTTDYKEYPLKKGEIDSLWNAYLDLRSSTIPLFNNGYSYGNNKDFGRLVMKLDTSISKAMPYLKNIIIYKSDQPDFLQIYPGNTGYFNALESGKYRIIYLFKDNRYFVAEGVVIHAGGINYFEWKDMKILKADDLSKKIDQHIKSVNIGRNSKRPENVQQKILEDINGQYFDESILTGKMSGRVIDAGDKRPVQGAVVKIKGANYMTRTDVEGRFVLKSPKKGKVLVSMIGYDTREVNVVNTDVGDIKLDAATSALEEVVVVGYGVQKKQNLTGAVSTLREVALSGALAGRLSGRVAGVAVPGAEQQVMIRGTSSLPADKKPMILIDGLPFDGDVNSLDPSTIEAMNVLKDASATAIYGARAANGVIIIKTKGGLTVANAAGELVQQQQTMRTNFSDYAIWQPQLFTDAEGKASFTVKFPDDITNWTTKLIAMNGRKQGGIAETAIKSFKVLSANFVSPLFALAGDSINVIGKLMNYSNTDENVTRKFSYNGAELLNSRLTFRNAKIDTVAIVAKGAGLKVQADHINVADSLTFEYIMKQENGYFDGEIRKIPLFQTGVTETKGFFNALTRDTSITYKFDATLGKVTLRAEASLFPTLLDEMEKLRRYEYLCNEQMASKLKALLLEKSVRKYLGEDFKEEKNIKYLIKKLQDNKSPEGTWGWWQNSGEELWISLHVAESLLEAQKQGYAVVLDKNKLYRYLLNKMAVGIHFDQVYGVKLLHLLNEKHDLKDWITTIEKERAALEAKHSKERKANSDIPPLGKQSLNEKLQLMQLKQLAGMAVDIKWLLGLKNETIFGNSYWGEEGNQFWDNSIQNTLLAYQILKANGGYRDELDRIQRYFLEQRRDGQWRNTYESSLILEAILPELMRSPGKKLEPASIVFNQTETITSFPFSRVVAPEALTLGKKGDAPVYFTAYQQFNNPQPKKASKDFGVKSWFEQQGAEVGKLKAGTLATLQVEVEVRADADYVMIEIPIPAGCSYEQKMQSFWGVETHREYFKHKTSVFCTKLKKGKYRFAVQLMPRYSGNYNLNPAKAEMMYFPVFYGREGMKRIIVK</sequence>
<organism evidence="4 5">
    <name type="scientific">Pedobacter heparinus (strain ATCC 13125 / DSM 2366 / CIP 104194 / JCM 7457 / NBRC 12017 / NCIMB 9290 / NRRL B-14731 / HIM 762-3)</name>
    <dbReference type="NCBI Taxonomy" id="485917"/>
    <lineage>
        <taxon>Bacteria</taxon>
        <taxon>Pseudomonadati</taxon>
        <taxon>Bacteroidota</taxon>
        <taxon>Sphingobacteriia</taxon>
        <taxon>Sphingobacteriales</taxon>
        <taxon>Sphingobacteriaceae</taxon>
        <taxon>Pedobacter</taxon>
    </lineage>
</organism>
<gene>
    <name evidence="4" type="ordered locus">Phep_3200</name>
</gene>
<evidence type="ECO:0000313" key="4">
    <source>
        <dbReference type="EMBL" id="ACU05395.1"/>
    </source>
</evidence>
<dbReference type="eggNOG" id="COG2373">
    <property type="taxonomic scope" value="Bacteria"/>
</dbReference>
<dbReference type="PANTHER" id="PTHR40094:SF1">
    <property type="entry name" value="UBIQUITIN DOMAIN-CONTAINING PROTEIN"/>
    <property type="match status" value="1"/>
</dbReference>
<dbReference type="InterPro" id="IPR012910">
    <property type="entry name" value="Plug_dom"/>
</dbReference>
<dbReference type="SUPFAM" id="SSF48239">
    <property type="entry name" value="Terpenoid cyclases/Protein prenyltransferases"/>
    <property type="match status" value="1"/>
</dbReference>
<keyword evidence="1" id="KW-0812">Transmembrane</keyword>
<keyword evidence="5" id="KW-1185">Reference proteome</keyword>
<keyword evidence="4" id="KW-0675">Receptor</keyword>
<evidence type="ECO:0000259" key="3">
    <source>
        <dbReference type="SMART" id="SM01360"/>
    </source>
</evidence>
<feature type="chain" id="PRO_5002973634" evidence="2">
    <location>
        <begin position="21"/>
        <end position="1979"/>
    </location>
</feature>
<dbReference type="Pfam" id="PF07715">
    <property type="entry name" value="Plug"/>
    <property type="match status" value="1"/>
</dbReference>
<name>C6Y3H0_PEDHD</name>
<feature type="domain" description="Alpha-2-macroglobulin" evidence="3">
    <location>
        <begin position="1323"/>
        <end position="1413"/>
    </location>
</feature>
<dbReference type="InterPro" id="IPR037066">
    <property type="entry name" value="Plug_dom_sf"/>
</dbReference>
<dbReference type="Pfam" id="PF13715">
    <property type="entry name" value="CarbopepD_reg_2"/>
    <property type="match status" value="1"/>
</dbReference>
<dbReference type="InterPro" id="IPR008969">
    <property type="entry name" value="CarboxyPept-like_regulatory"/>
</dbReference>
<proteinExistence type="inferred from homology"/>
<dbReference type="Gene3D" id="1.50.10.20">
    <property type="match status" value="1"/>
</dbReference>
<dbReference type="GO" id="GO:0009279">
    <property type="term" value="C:cell outer membrane"/>
    <property type="evidence" value="ECO:0007669"/>
    <property type="project" value="UniProtKB-SubCell"/>
</dbReference>
<dbReference type="NCBIfam" id="TIGR04057">
    <property type="entry name" value="SusC_RagA_signa"/>
    <property type="match status" value="1"/>
</dbReference>
<comment type="subcellular location">
    <subcellularLocation>
        <location evidence="1">Cell outer membrane</location>
        <topology evidence="1">Multi-pass membrane protein</topology>
    </subcellularLocation>
</comment>